<comment type="caution">
    <text evidence="9">The sequence shown here is derived from an EMBL/GenBank/DDBJ whole genome shotgun (WGS) entry which is preliminary data.</text>
</comment>
<comment type="similarity">
    <text evidence="2">Belongs to the TACC family.</text>
</comment>
<evidence type="ECO:0000256" key="5">
    <source>
        <dbReference type="ARBA" id="ARBA00023212"/>
    </source>
</evidence>
<evidence type="ECO:0000256" key="4">
    <source>
        <dbReference type="ARBA" id="ARBA00023054"/>
    </source>
</evidence>
<feature type="region of interest" description="Disordered" evidence="7">
    <location>
        <begin position="31"/>
        <end position="62"/>
    </location>
</feature>
<evidence type="ECO:0000256" key="7">
    <source>
        <dbReference type="SAM" id="MobiDB-lite"/>
    </source>
</evidence>
<reference evidence="9 10" key="1">
    <citation type="submission" date="2019-04" db="EMBL/GenBank/DDBJ databases">
        <title>Annotation for the trematode Fasciola gigantica.</title>
        <authorList>
            <person name="Choi Y.-J."/>
        </authorList>
    </citation>
    <scope>NUCLEOTIDE SEQUENCE [LARGE SCALE GENOMIC DNA]</scope>
    <source>
        <strain evidence="9">Uganda_cow_1</strain>
    </source>
</reference>
<feature type="coiled-coil region" evidence="6">
    <location>
        <begin position="761"/>
        <end position="855"/>
    </location>
</feature>
<feature type="compositionally biased region" description="Polar residues" evidence="7">
    <location>
        <begin position="648"/>
        <end position="667"/>
    </location>
</feature>
<dbReference type="Proteomes" id="UP000316759">
    <property type="component" value="Unassembled WGS sequence"/>
</dbReference>
<feature type="domain" description="Transforming acidic coiled-coil-containing protein C-terminal" evidence="8">
    <location>
        <begin position="695"/>
        <end position="868"/>
    </location>
</feature>
<evidence type="ECO:0000259" key="8">
    <source>
        <dbReference type="Pfam" id="PF05010"/>
    </source>
</evidence>
<evidence type="ECO:0000256" key="2">
    <source>
        <dbReference type="ARBA" id="ARBA00009423"/>
    </source>
</evidence>
<dbReference type="EMBL" id="SUNJ01006848">
    <property type="protein sequence ID" value="TPP62429.1"/>
    <property type="molecule type" value="Genomic_DNA"/>
</dbReference>
<keyword evidence="4 6" id="KW-0175">Coiled coil</keyword>
<dbReference type="Pfam" id="PF05010">
    <property type="entry name" value="TACC_C"/>
    <property type="match status" value="1"/>
</dbReference>
<evidence type="ECO:0000256" key="1">
    <source>
        <dbReference type="ARBA" id="ARBA00004245"/>
    </source>
</evidence>
<evidence type="ECO:0000256" key="6">
    <source>
        <dbReference type="SAM" id="Coils"/>
    </source>
</evidence>
<dbReference type="InterPro" id="IPR007707">
    <property type="entry name" value="TACC_C"/>
</dbReference>
<dbReference type="GO" id="GO:0005856">
    <property type="term" value="C:cytoskeleton"/>
    <property type="evidence" value="ECO:0007669"/>
    <property type="project" value="UniProtKB-SubCell"/>
</dbReference>
<proteinExistence type="inferred from homology"/>
<keyword evidence="5" id="KW-0206">Cytoskeleton</keyword>
<feature type="region of interest" description="Disordered" evidence="7">
    <location>
        <begin position="264"/>
        <end position="294"/>
    </location>
</feature>
<keyword evidence="3" id="KW-0963">Cytoplasm</keyword>
<feature type="compositionally biased region" description="Polar residues" evidence="7">
    <location>
        <begin position="31"/>
        <end position="49"/>
    </location>
</feature>
<evidence type="ECO:0000256" key="3">
    <source>
        <dbReference type="ARBA" id="ARBA00022490"/>
    </source>
</evidence>
<organism evidence="9 10">
    <name type="scientific">Fasciola gigantica</name>
    <name type="common">Giant liver fluke</name>
    <dbReference type="NCBI Taxonomy" id="46835"/>
    <lineage>
        <taxon>Eukaryota</taxon>
        <taxon>Metazoa</taxon>
        <taxon>Spiralia</taxon>
        <taxon>Lophotrochozoa</taxon>
        <taxon>Platyhelminthes</taxon>
        <taxon>Trematoda</taxon>
        <taxon>Digenea</taxon>
        <taxon>Plagiorchiida</taxon>
        <taxon>Echinostomata</taxon>
        <taxon>Echinostomatoidea</taxon>
        <taxon>Fasciolidae</taxon>
        <taxon>Fasciola</taxon>
    </lineage>
</organism>
<sequence>MPLLHEVFLVLPVNFSTKIIAYTMPTRSNCHTTEISTNNPVHSSSQSSDPEIHERPPNGRIHIRDGDAVQKISSSASMMEVTNDNANDSVRAESGLIDSPTAEVAIGSVIGRSSMTAILDRMEATKFQAVRSSGKVDDSLLSCFDPLLVQSDGPSELQTHSGSVEYEISLIGPSNQCLIPNPTNDELIPLSEHRGLQNPEDRLISPLIYNQNMQPITDTTPSTPLSTGFTPVPSAIKQLNVSVTTGSASPFVFSPWMHRSILDQAFGDGDHSPEWTEPADPDPTPPTSAPPLSLGCQLSVDPVQTKPVLPKPIQLSCLSDATEQSDLSQSYTSAVALSDAGDLDMLASLLERVNVCQDDGDSETSESAERPESGVDVLQRTPAIRIPLLRAPGTYDVNSKPHPRAVNLPTGFTPPRCVDTIETTPTVHSLHQARRRTINLSSTSNVAPVVDCAHSPLMTVSEPHKSDSDCRNSGRISLGSISGMVTMAARSLYDRIGGGSSVVTRSPATTIPITNAASPVNNDSQPDIIQHAQQSPPLKQVVSPPGCRSSYLNATVNITDPSVHSVDEDVWESVNSVHELHSTMIVDTSVRDTSGHSFQMSEENKENLHLSQTEISQPCYSSHQDRLCESAVSPASLDSNMVTDGHSSRSFTSSRNGLHETQVTPHLTASGDGPEMLKSSFKSRVELPDLEAFVTEKQSLVDEISRLRMAATGLASILDAYERTLLDADVSERERCTAACIRVLQVAAERDEATEQALTMYKAYEDMYRRVQRAKETIEIKKERQKAAVQCIERYVNRIRTIEDKYEKLSGQCLNQLTECLTTQDRQQDEWHRKLDKLHLEVRQHELRNTTLTNEIRLKEQHCNELTMMSKMFFK</sequence>
<comment type="subcellular location">
    <subcellularLocation>
        <location evidence="1">Cytoplasm</location>
        <location evidence="1">Cytoskeleton</location>
    </subcellularLocation>
</comment>
<feature type="region of interest" description="Disordered" evidence="7">
    <location>
        <begin position="638"/>
        <end position="675"/>
    </location>
</feature>
<name>A0A504YPU4_FASGI</name>
<dbReference type="OrthoDB" id="6250675at2759"/>
<feature type="compositionally biased region" description="Basic and acidic residues" evidence="7">
    <location>
        <begin position="50"/>
        <end position="62"/>
    </location>
</feature>
<evidence type="ECO:0000313" key="10">
    <source>
        <dbReference type="Proteomes" id="UP000316759"/>
    </source>
</evidence>
<keyword evidence="10" id="KW-1185">Reference proteome</keyword>
<protein>
    <recommendedName>
        <fullName evidence="8">Transforming acidic coiled-coil-containing protein C-terminal domain-containing protein</fullName>
    </recommendedName>
</protein>
<gene>
    <name evidence="9" type="ORF">FGIG_05711</name>
</gene>
<dbReference type="STRING" id="46835.A0A504YPU4"/>
<evidence type="ECO:0000313" key="9">
    <source>
        <dbReference type="EMBL" id="TPP62429.1"/>
    </source>
</evidence>
<dbReference type="AlphaFoldDB" id="A0A504YPU4"/>
<accession>A0A504YPU4</accession>